<gene>
    <name evidence="1" type="ORF">C8F04DRAFT_899115</name>
</gene>
<comment type="caution">
    <text evidence="1">The sequence shown here is derived from an EMBL/GenBank/DDBJ whole genome shotgun (WGS) entry which is preliminary data.</text>
</comment>
<dbReference type="EMBL" id="JARJCM010000134">
    <property type="protein sequence ID" value="KAJ7026750.1"/>
    <property type="molecule type" value="Genomic_DNA"/>
</dbReference>
<feature type="non-terminal residue" evidence="1">
    <location>
        <position position="120"/>
    </location>
</feature>
<feature type="non-terminal residue" evidence="1">
    <location>
        <position position="1"/>
    </location>
</feature>
<evidence type="ECO:0000313" key="2">
    <source>
        <dbReference type="Proteomes" id="UP001218188"/>
    </source>
</evidence>
<organism evidence="1 2">
    <name type="scientific">Mycena alexandri</name>
    <dbReference type="NCBI Taxonomy" id="1745969"/>
    <lineage>
        <taxon>Eukaryota</taxon>
        <taxon>Fungi</taxon>
        <taxon>Dikarya</taxon>
        <taxon>Basidiomycota</taxon>
        <taxon>Agaricomycotina</taxon>
        <taxon>Agaricomycetes</taxon>
        <taxon>Agaricomycetidae</taxon>
        <taxon>Agaricales</taxon>
        <taxon>Marasmiineae</taxon>
        <taxon>Mycenaceae</taxon>
        <taxon>Mycena</taxon>
    </lineage>
</organism>
<keyword evidence="2" id="KW-1185">Reference proteome</keyword>
<protein>
    <submittedName>
        <fullName evidence="1">Uncharacterized protein</fullName>
    </submittedName>
</protein>
<sequence length="120" mass="12996">DPNIDPTLYTPSKRMRMMTSALGGTASGSFLISKVPVTSQSHIAPPVLEGPPILPMPNWNLLRGSRPEDIENLSAQALRERVKALTLSLAISQQHLLARDGMIEAANAQLVVQNIFVGKQ</sequence>
<name>A0AAD6WW12_9AGAR</name>
<evidence type="ECO:0000313" key="1">
    <source>
        <dbReference type="EMBL" id="KAJ7026750.1"/>
    </source>
</evidence>
<dbReference type="Proteomes" id="UP001218188">
    <property type="component" value="Unassembled WGS sequence"/>
</dbReference>
<dbReference type="AlphaFoldDB" id="A0AAD6WW12"/>
<proteinExistence type="predicted"/>
<reference evidence="1" key="1">
    <citation type="submission" date="2023-03" db="EMBL/GenBank/DDBJ databases">
        <title>Massive genome expansion in bonnet fungi (Mycena s.s.) driven by repeated elements and novel gene families across ecological guilds.</title>
        <authorList>
            <consortium name="Lawrence Berkeley National Laboratory"/>
            <person name="Harder C.B."/>
            <person name="Miyauchi S."/>
            <person name="Viragh M."/>
            <person name="Kuo A."/>
            <person name="Thoen E."/>
            <person name="Andreopoulos B."/>
            <person name="Lu D."/>
            <person name="Skrede I."/>
            <person name="Drula E."/>
            <person name="Henrissat B."/>
            <person name="Morin E."/>
            <person name="Kohler A."/>
            <person name="Barry K."/>
            <person name="LaButti K."/>
            <person name="Morin E."/>
            <person name="Salamov A."/>
            <person name="Lipzen A."/>
            <person name="Mereny Z."/>
            <person name="Hegedus B."/>
            <person name="Baldrian P."/>
            <person name="Stursova M."/>
            <person name="Weitz H."/>
            <person name="Taylor A."/>
            <person name="Grigoriev I.V."/>
            <person name="Nagy L.G."/>
            <person name="Martin F."/>
            <person name="Kauserud H."/>
        </authorList>
    </citation>
    <scope>NUCLEOTIDE SEQUENCE</scope>
    <source>
        <strain evidence="1">CBHHK200</strain>
    </source>
</reference>
<accession>A0AAD6WW12</accession>